<proteinExistence type="predicted"/>
<sequence length="422" mass="47019">MAGSSSSNMANGSLIFQASNLDETVPEDGLDEDLLRMAQQAEGGHPQVQGTSSTQPSIADSSINRNRNFSFQQQNRNSSFQQQNRNGKSDISNPHRNHLNMQTERTNRPHHPPRQQHTNGDRNHRHYQAKNPPHYHQDVRSSPITTCIDNHGNESQCKADLCDWCPCSKLCVPEKYGFGCDSECAELCNDVDECAARGCIFDPGEKKCYDVDVDTNVDLRAICGQWNDNSGECTRNGCLHCPCSKRCLAPQDSLKCDIGCYQYCNQIDECSSHGCGYQEGKCFPWEDGLIALNTPDEILYDCEFEARDADISIPVREAGHYEIGLHLAEIFLQRKRRQSFKLNGVTIVSNLNVDSYGGAGTPIWLPRTFTVNCGITKVTVGGQTVPIVDKLLVLNIVVHYPTSPPLDSYAILSAYYLKKMDT</sequence>
<feature type="region of interest" description="Disordered" evidence="1">
    <location>
        <begin position="74"/>
        <end position="138"/>
    </location>
</feature>
<organism evidence="2 3">
    <name type="scientific">Orchesella dallaii</name>
    <dbReference type="NCBI Taxonomy" id="48710"/>
    <lineage>
        <taxon>Eukaryota</taxon>
        <taxon>Metazoa</taxon>
        <taxon>Ecdysozoa</taxon>
        <taxon>Arthropoda</taxon>
        <taxon>Hexapoda</taxon>
        <taxon>Collembola</taxon>
        <taxon>Entomobryomorpha</taxon>
        <taxon>Entomobryoidea</taxon>
        <taxon>Orchesellidae</taxon>
        <taxon>Orchesellinae</taxon>
        <taxon>Orchesella</taxon>
    </lineage>
</organism>
<name>A0ABP1PIN7_9HEXA</name>
<keyword evidence="3" id="KW-1185">Reference proteome</keyword>
<protein>
    <recommendedName>
        <fullName evidence="4">Malectin domain-containing protein</fullName>
    </recommendedName>
</protein>
<evidence type="ECO:0000313" key="3">
    <source>
        <dbReference type="Proteomes" id="UP001642540"/>
    </source>
</evidence>
<evidence type="ECO:0000313" key="2">
    <source>
        <dbReference type="EMBL" id="CAL8068731.1"/>
    </source>
</evidence>
<evidence type="ECO:0000256" key="1">
    <source>
        <dbReference type="SAM" id="MobiDB-lite"/>
    </source>
</evidence>
<reference evidence="2 3" key="1">
    <citation type="submission" date="2024-08" db="EMBL/GenBank/DDBJ databases">
        <authorList>
            <person name="Cucini C."/>
            <person name="Frati F."/>
        </authorList>
    </citation>
    <scope>NUCLEOTIDE SEQUENCE [LARGE SCALE GENOMIC DNA]</scope>
</reference>
<accession>A0ABP1PIN7</accession>
<feature type="compositionally biased region" description="Polar residues" evidence="1">
    <location>
        <begin position="89"/>
        <end position="104"/>
    </location>
</feature>
<feature type="region of interest" description="Disordered" evidence="1">
    <location>
        <begin position="38"/>
        <end position="61"/>
    </location>
</feature>
<dbReference type="EMBL" id="CAXLJM020000002">
    <property type="protein sequence ID" value="CAL8068731.1"/>
    <property type="molecule type" value="Genomic_DNA"/>
</dbReference>
<feature type="compositionally biased region" description="Low complexity" evidence="1">
    <location>
        <begin position="74"/>
        <end position="86"/>
    </location>
</feature>
<evidence type="ECO:0008006" key="4">
    <source>
        <dbReference type="Google" id="ProtNLM"/>
    </source>
</evidence>
<dbReference type="Gene3D" id="2.60.120.430">
    <property type="entry name" value="Galactose-binding lectin"/>
    <property type="match status" value="1"/>
</dbReference>
<dbReference type="Proteomes" id="UP001642540">
    <property type="component" value="Unassembled WGS sequence"/>
</dbReference>
<feature type="compositionally biased region" description="Polar residues" evidence="1">
    <location>
        <begin position="48"/>
        <end position="61"/>
    </location>
</feature>
<gene>
    <name evidence="2" type="ORF">ODALV1_LOCUS434</name>
</gene>
<comment type="caution">
    <text evidence="2">The sequence shown here is derived from an EMBL/GenBank/DDBJ whole genome shotgun (WGS) entry which is preliminary data.</text>
</comment>